<name>A0A4P9ZNB1_9FUNG</name>
<evidence type="ECO:0000259" key="7">
    <source>
        <dbReference type="Pfam" id="PF17120"/>
    </source>
</evidence>
<organism evidence="8 9">
    <name type="scientific">Dimargaris cristalligena</name>
    <dbReference type="NCBI Taxonomy" id="215637"/>
    <lineage>
        <taxon>Eukaryota</taxon>
        <taxon>Fungi</taxon>
        <taxon>Fungi incertae sedis</taxon>
        <taxon>Zoopagomycota</taxon>
        <taxon>Kickxellomycotina</taxon>
        <taxon>Dimargaritomycetes</taxon>
        <taxon>Dimargaritales</taxon>
        <taxon>Dimargaritaceae</taxon>
        <taxon>Dimargaris</taxon>
    </lineage>
</organism>
<keyword evidence="5" id="KW-0862">Zinc</keyword>
<evidence type="ECO:0000313" key="9">
    <source>
        <dbReference type="Proteomes" id="UP000268162"/>
    </source>
</evidence>
<keyword evidence="3" id="KW-0677">Repeat</keyword>
<dbReference type="InterPro" id="IPR019775">
    <property type="entry name" value="WD40_repeat_CS"/>
</dbReference>
<keyword evidence="1 6" id="KW-0853">WD repeat</keyword>
<dbReference type="STRING" id="215637.A0A4P9ZNB1"/>
<dbReference type="PROSITE" id="PS00678">
    <property type="entry name" value="WD_REPEATS_1"/>
    <property type="match status" value="1"/>
</dbReference>
<evidence type="ECO:0000256" key="2">
    <source>
        <dbReference type="ARBA" id="ARBA00022723"/>
    </source>
</evidence>
<evidence type="ECO:0000313" key="8">
    <source>
        <dbReference type="EMBL" id="RKP34894.1"/>
    </source>
</evidence>
<dbReference type="InterPro" id="IPR049566">
    <property type="entry name" value="WDR59_RTC1-like_RING_Znf"/>
</dbReference>
<dbReference type="InterPro" id="IPR036322">
    <property type="entry name" value="WD40_repeat_dom_sf"/>
</dbReference>
<dbReference type="PROSITE" id="PS50294">
    <property type="entry name" value="WD_REPEATS_REGION"/>
    <property type="match status" value="1"/>
</dbReference>
<protein>
    <submittedName>
        <fullName evidence="8">WD40-repeat-containing domain protein</fullName>
    </submittedName>
</protein>
<evidence type="ECO:0000256" key="6">
    <source>
        <dbReference type="PROSITE-ProRule" id="PRU00221"/>
    </source>
</evidence>
<keyword evidence="9" id="KW-1185">Reference proteome</keyword>
<dbReference type="GO" id="GO:0061700">
    <property type="term" value="C:GATOR2 complex"/>
    <property type="evidence" value="ECO:0007669"/>
    <property type="project" value="TreeGrafter"/>
</dbReference>
<evidence type="ECO:0000256" key="5">
    <source>
        <dbReference type="ARBA" id="ARBA00022833"/>
    </source>
</evidence>
<dbReference type="InterPro" id="IPR001680">
    <property type="entry name" value="WD40_rpt"/>
</dbReference>
<reference evidence="9" key="1">
    <citation type="journal article" date="2018" name="Nat. Microbiol.">
        <title>Leveraging single-cell genomics to expand the fungal tree of life.</title>
        <authorList>
            <person name="Ahrendt S.R."/>
            <person name="Quandt C.A."/>
            <person name="Ciobanu D."/>
            <person name="Clum A."/>
            <person name="Salamov A."/>
            <person name="Andreopoulos B."/>
            <person name="Cheng J.F."/>
            <person name="Woyke T."/>
            <person name="Pelin A."/>
            <person name="Henrissat B."/>
            <person name="Reynolds N.K."/>
            <person name="Benny G.L."/>
            <person name="Smith M.E."/>
            <person name="James T.Y."/>
            <person name="Grigoriev I.V."/>
        </authorList>
    </citation>
    <scope>NUCLEOTIDE SEQUENCE [LARGE SCALE GENOMIC DNA]</scope>
    <source>
        <strain evidence="9">RSA 468</strain>
    </source>
</reference>
<dbReference type="SMART" id="SM00320">
    <property type="entry name" value="WD40"/>
    <property type="match status" value="2"/>
</dbReference>
<dbReference type="GO" id="GO:0016239">
    <property type="term" value="P:positive regulation of macroautophagy"/>
    <property type="evidence" value="ECO:0007669"/>
    <property type="project" value="TreeGrafter"/>
</dbReference>
<keyword evidence="4" id="KW-0863">Zinc-finger</keyword>
<evidence type="ECO:0000256" key="4">
    <source>
        <dbReference type="ARBA" id="ARBA00022771"/>
    </source>
</evidence>
<feature type="domain" description="WDR59/RTC1-like RING zinc finger" evidence="7">
    <location>
        <begin position="527"/>
        <end position="575"/>
    </location>
</feature>
<dbReference type="GO" id="GO:0005829">
    <property type="term" value="C:cytosol"/>
    <property type="evidence" value="ECO:0007669"/>
    <property type="project" value="TreeGrafter"/>
</dbReference>
<dbReference type="InterPro" id="IPR015943">
    <property type="entry name" value="WD40/YVTN_repeat-like_dom_sf"/>
</dbReference>
<dbReference type="GO" id="GO:0005774">
    <property type="term" value="C:vacuolar membrane"/>
    <property type="evidence" value="ECO:0007669"/>
    <property type="project" value="TreeGrafter"/>
</dbReference>
<proteinExistence type="predicted"/>
<evidence type="ECO:0000256" key="3">
    <source>
        <dbReference type="ARBA" id="ARBA00022737"/>
    </source>
</evidence>
<dbReference type="SUPFAM" id="SSF50978">
    <property type="entry name" value="WD40 repeat-like"/>
    <property type="match status" value="1"/>
</dbReference>
<dbReference type="GO" id="GO:1904263">
    <property type="term" value="P:positive regulation of TORC1 signaling"/>
    <property type="evidence" value="ECO:0007669"/>
    <property type="project" value="TreeGrafter"/>
</dbReference>
<dbReference type="Pfam" id="PF17120">
    <property type="entry name" value="zf-RING_16"/>
    <property type="match status" value="1"/>
</dbReference>
<keyword evidence="2" id="KW-0479">Metal-binding</keyword>
<dbReference type="Gene3D" id="2.130.10.10">
    <property type="entry name" value="YVTN repeat-like/Quinoprotein amine dehydrogenase"/>
    <property type="match status" value="1"/>
</dbReference>
<feature type="non-terminal residue" evidence="8">
    <location>
        <position position="1"/>
    </location>
</feature>
<accession>A0A4P9ZNB1</accession>
<dbReference type="EMBL" id="ML003032">
    <property type="protein sequence ID" value="RKP34894.1"/>
    <property type="molecule type" value="Genomic_DNA"/>
</dbReference>
<dbReference type="InterPro" id="IPR037590">
    <property type="entry name" value="WDR24"/>
</dbReference>
<sequence length="580" mass="64513">INRIVNCPGQPFHFLTAGSDGSLKQWDVRAPGGSGDVKRRKAVNYVNVQINPLDTNDCVVAEEDGGIARFDLRAKDSPVDRVFAHTQGVKSMHWNPDGRCLATAGNDKLIMVWDMQESGFRGVKRTVQTQGGLKSIHWRPDHPDELASNHSANDGCVYLWNLNRSAFPRAFLRSPAPVVDFVFRDETVIWAACERGRVRQLDFKAAAIMEDLFPRSRVRWNPQGEMAFTTYLVSRGLQLILAPAVAPPVQHMGILKLDAQSYHFDPDVFVYLATNYSDDTSQPLLSCQKNAMAALQVGNYRACNTWHMLAMFLQSSGLIPSDTEINKQNEKTNGQSFHNADRGGYSNHLSGYKPNGPNTSLSSSITKGREGAIATLGSPTHSSAHVGPPVRPFVNFGGYRFDIVNPTSPLNNVLLLVKNVIEFYAAEGNVQMCVTLFFVFRPLIEPTIDWEKLNHWCSQYVELLRLFQLHAAATQVGNRSLFPFLKKPTTQHSEIPTTCGFCHEIILYTNHQTETGYWTCPACRKIISQCVVCHLPVRGHVVWCRGCGHGGHVDHMANWFSKQTLCPTGCGHDCGTAMAQ</sequence>
<dbReference type="AlphaFoldDB" id="A0A4P9ZNB1"/>
<gene>
    <name evidence="8" type="ORF">BJ085DRAFT_22590</name>
</gene>
<evidence type="ECO:0000256" key="1">
    <source>
        <dbReference type="ARBA" id="ARBA00022574"/>
    </source>
</evidence>
<dbReference type="PANTHER" id="PTHR46200:SF1">
    <property type="entry name" value="GATOR COMPLEX PROTEIN WDR24"/>
    <property type="match status" value="1"/>
</dbReference>
<dbReference type="PROSITE" id="PS50082">
    <property type="entry name" value="WD_REPEATS_2"/>
    <property type="match status" value="1"/>
</dbReference>
<dbReference type="GO" id="GO:0008270">
    <property type="term" value="F:zinc ion binding"/>
    <property type="evidence" value="ECO:0007669"/>
    <property type="project" value="UniProtKB-KW"/>
</dbReference>
<dbReference type="Proteomes" id="UP000268162">
    <property type="component" value="Unassembled WGS sequence"/>
</dbReference>
<dbReference type="PANTHER" id="PTHR46200">
    <property type="entry name" value="GATOR COMPLEX PROTEIN WDR24"/>
    <property type="match status" value="1"/>
</dbReference>
<dbReference type="Pfam" id="PF00400">
    <property type="entry name" value="WD40"/>
    <property type="match status" value="1"/>
</dbReference>
<feature type="repeat" description="WD" evidence="6">
    <location>
        <begin position="82"/>
        <end position="116"/>
    </location>
</feature>
<dbReference type="CDD" id="cd16693">
    <property type="entry name" value="mRING-H2-C3H3C2_WDR24"/>
    <property type="match status" value="1"/>
</dbReference>